<evidence type="ECO:0000259" key="2">
    <source>
        <dbReference type="Pfam" id="PF13193"/>
    </source>
</evidence>
<dbReference type="InterPro" id="IPR025110">
    <property type="entry name" value="AMP-bd_C"/>
</dbReference>
<sequence length="515" mass="56407">MALIDFFDRGWRRNRDGLAYVMGQEAWTFEEARIYTCRVAVGVRRLAHGMEGTAAVLAPNSPAAWMCVLGIWRAGLAWLPLNPGYPPKVLADHLRRFDGRLVFFDSRLLNEVMELQADLSRHGSKVKFVCLDEPIESFESVTDWSDTSCAEAETNSIVAIMPTGGTTGRPKGVVVTQQNATAFVSHVLAEFTYKADEKIVNLAAAPLTHTAGMLSIPASARGGTVAMLERADPRAILKAIETYGVTETFLPPTVIYRLLEQGDVSQYDLASLKYLLYGAAPMSTAKLKQALTVFGPVMMEGYGQTEAFASIAVLRPEEHFLNGSPAPDTRLKSCGRPSTYIDLRIINEAGETAEPGETGEICVRGDVVTPGYYKDPEQTAATIIDGWLHTGDVGHLDEAGYLYITDRKKDVIITGGLNVYPAEVEQVLWSHPGVADCAVVGIPDDDWGERVVAVIETTDGQPIDNAEVLAWCRSELGAVKTPKELFQVDSLPRSPNGKVMRREAALLFRETQRRQ</sequence>
<gene>
    <name evidence="3" type="ORF">HNP84_009069</name>
</gene>
<dbReference type="InterPro" id="IPR042099">
    <property type="entry name" value="ANL_N_sf"/>
</dbReference>
<keyword evidence="4" id="KW-1185">Reference proteome</keyword>
<evidence type="ECO:0000259" key="1">
    <source>
        <dbReference type="Pfam" id="PF00501"/>
    </source>
</evidence>
<evidence type="ECO:0000313" key="4">
    <source>
        <dbReference type="Proteomes" id="UP000578449"/>
    </source>
</evidence>
<dbReference type="AlphaFoldDB" id="A0A840PK63"/>
<keyword evidence="3" id="KW-0436">Ligase</keyword>
<dbReference type="SUPFAM" id="SSF56801">
    <property type="entry name" value="Acetyl-CoA synthetase-like"/>
    <property type="match status" value="1"/>
</dbReference>
<dbReference type="InterPro" id="IPR045851">
    <property type="entry name" value="AMP-bd_C_sf"/>
</dbReference>
<protein>
    <submittedName>
        <fullName evidence="3">Acyl-CoA synthetase (AMP-forming)/AMP-acid ligase II</fullName>
    </submittedName>
</protein>
<evidence type="ECO:0000313" key="3">
    <source>
        <dbReference type="EMBL" id="MBB5139306.1"/>
    </source>
</evidence>
<dbReference type="Gene3D" id="3.30.300.30">
    <property type="match status" value="1"/>
</dbReference>
<dbReference type="Pfam" id="PF00501">
    <property type="entry name" value="AMP-binding"/>
    <property type="match status" value="1"/>
</dbReference>
<feature type="domain" description="AMP-binding enzyme C-terminal" evidence="2">
    <location>
        <begin position="423"/>
        <end position="498"/>
    </location>
</feature>
<proteinExistence type="predicted"/>
<feature type="domain" description="AMP-dependent synthetase/ligase" evidence="1">
    <location>
        <begin position="8"/>
        <end position="373"/>
    </location>
</feature>
<accession>A0A840PK63</accession>
<dbReference type="GO" id="GO:0016405">
    <property type="term" value="F:CoA-ligase activity"/>
    <property type="evidence" value="ECO:0007669"/>
    <property type="project" value="TreeGrafter"/>
</dbReference>
<dbReference type="Gene3D" id="3.40.50.12780">
    <property type="entry name" value="N-terminal domain of ligase-like"/>
    <property type="match status" value="1"/>
</dbReference>
<dbReference type="RefSeq" id="WP_185056135.1">
    <property type="nucleotide sequence ID" value="NZ_BAABIX010000026.1"/>
</dbReference>
<organism evidence="3 4">
    <name type="scientific">Thermocatellispora tengchongensis</name>
    <dbReference type="NCBI Taxonomy" id="1073253"/>
    <lineage>
        <taxon>Bacteria</taxon>
        <taxon>Bacillati</taxon>
        <taxon>Actinomycetota</taxon>
        <taxon>Actinomycetes</taxon>
        <taxon>Streptosporangiales</taxon>
        <taxon>Streptosporangiaceae</taxon>
        <taxon>Thermocatellispora</taxon>
    </lineage>
</organism>
<dbReference type="Proteomes" id="UP000578449">
    <property type="component" value="Unassembled WGS sequence"/>
</dbReference>
<comment type="caution">
    <text evidence="3">The sequence shown here is derived from an EMBL/GenBank/DDBJ whole genome shotgun (WGS) entry which is preliminary data.</text>
</comment>
<dbReference type="InterPro" id="IPR020845">
    <property type="entry name" value="AMP-binding_CS"/>
</dbReference>
<dbReference type="PROSITE" id="PS00455">
    <property type="entry name" value="AMP_BINDING"/>
    <property type="match status" value="1"/>
</dbReference>
<dbReference type="PANTHER" id="PTHR24096">
    <property type="entry name" value="LONG-CHAIN-FATTY-ACID--COA LIGASE"/>
    <property type="match status" value="1"/>
</dbReference>
<reference evidence="3 4" key="1">
    <citation type="submission" date="2020-08" db="EMBL/GenBank/DDBJ databases">
        <title>Genomic Encyclopedia of Type Strains, Phase IV (KMG-IV): sequencing the most valuable type-strain genomes for metagenomic binning, comparative biology and taxonomic classification.</title>
        <authorList>
            <person name="Goeker M."/>
        </authorList>
    </citation>
    <scope>NUCLEOTIDE SEQUENCE [LARGE SCALE GENOMIC DNA]</scope>
    <source>
        <strain evidence="3 4">DSM 45615</strain>
    </source>
</reference>
<dbReference type="InterPro" id="IPR000873">
    <property type="entry name" value="AMP-dep_synth/lig_dom"/>
</dbReference>
<name>A0A840PK63_9ACTN</name>
<dbReference type="EMBL" id="JACHGN010000028">
    <property type="protein sequence ID" value="MBB5139306.1"/>
    <property type="molecule type" value="Genomic_DNA"/>
</dbReference>
<dbReference type="Pfam" id="PF13193">
    <property type="entry name" value="AMP-binding_C"/>
    <property type="match status" value="1"/>
</dbReference>